<feature type="domain" description="Rab-GAP TBC" evidence="4">
    <location>
        <begin position="416"/>
        <end position="626"/>
    </location>
</feature>
<feature type="compositionally biased region" description="Low complexity" evidence="3">
    <location>
        <begin position="227"/>
        <end position="239"/>
    </location>
</feature>
<evidence type="ECO:0000256" key="1">
    <source>
        <dbReference type="ARBA" id="ARBA00043879"/>
    </source>
</evidence>
<proteinExistence type="predicted"/>
<dbReference type="InterPro" id="IPR000195">
    <property type="entry name" value="Rab-GAP-TBC_dom"/>
</dbReference>
<feature type="compositionally biased region" description="Low complexity" evidence="3">
    <location>
        <begin position="943"/>
        <end position="957"/>
    </location>
</feature>
<dbReference type="FunFam" id="1.10.472.80:FF:000011">
    <property type="entry name" value="TBC1 domain family member 30"/>
    <property type="match status" value="1"/>
</dbReference>
<comment type="function">
    <text evidence="1">May act as a GTPase-activating protein for Rab family protein(s).</text>
</comment>
<dbReference type="Gene3D" id="1.10.472.80">
    <property type="entry name" value="Ypt/Rab-GAP domain of gyp1p, domain 3"/>
    <property type="match status" value="1"/>
</dbReference>
<dbReference type="GeneID" id="116947415"/>
<protein>
    <recommendedName>
        <fullName evidence="2">TBC1 domain family member 30</fullName>
    </recommendedName>
</protein>
<reference evidence="6" key="1">
    <citation type="submission" date="2025-08" db="UniProtKB">
        <authorList>
            <consortium name="RefSeq"/>
        </authorList>
    </citation>
    <scope>IDENTIFICATION</scope>
    <source>
        <tissue evidence="6">Sperm</tissue>
    </source>
</reference>
<dbReference type="SUPFAM" id="SSF47923">
    <property type="entry name" value="Ypt/Rab-GAP domain of gyp1p"/>
    <property type="match status" value="2"/>
</dbReference>
<dbReference type="PANTHER" id="PTHR13399">
    <property type="entry name" value="TRANSLOCON-ASSOCIATED PROTEIN TRAP , GAMMA SUBUNIT"/>
    <property type="match status" value="1"/>
</dbReference>
<feature type="region of interest" description="Disordered" evidence="3">
    <location>
        <begin position="893"/>
        <end position="1165"/>
    </location>
</feature>
<accession>A0AAJ7TJ78</accession>
<dbReference type="FunFam" id="1.10.8.270:FF:000009">
    <property type="entry name" value="TBC1 domain family member 30"/>
    <property type="match status" value="1"/>
</dbReference>
<dbReference type="Proteomes" id="UP001318040">
    <property type="component" value="Chromosome 30"/>
</dbReference>
<dbReference type="Pfam" id="PF15733">
    <property type="entry name" value="DUF4682"/>
    <property type="match status" value="1"/>
</dbReference>
<name>A0AAJ7TJ78_PETMA</name>
<dbReference type="Gene3D" id="1.10.8.270">
    <property type="entry name" value="putative rabgap domain of human tbc1 domain family member 14 like domains"/>
    <property type="match status" value="1"/>
</dbReference>
<feature type="region of interest" description="Disordered" evidence="3">
    <location>
        <begin position="190"/>
        <end position="264"/>
    </location>
</feature>
<dbReference type="CTD" id="23329"/>
<feature type="compositionally biased region" description="Low complexity" evidence="3">
    <location>
        <begin position="1025"/>
        <end position="1056"/>
    </location>
</feature>
<evidence type="ECO:0000256" key="2">
    <source>
        <dbReference type="ARBA" id="ARBA00067508"/>
    </source>
</evidence>
<dbReference type="AlphaFoldDB" id="A0AAJ7TJ78"/>
<dbReference type="PROSITE" id="PS50086">
    <property type="entry name" value="TBC_RABGAP"/>
    <property type="match status" value="1"/>
</dbReference>
<evidence type="ECO:0000259" key="4">
    <source>
        <dbReference type="PROSITE" id="PS50086"/>
    </source>
</evidence>
<dbReference type="InterPro" id="IPR032738">
    <property type="entry name" value="Tbc1d30_C"/>
</dbReference>
<dbReference type="GO" id="GO:0005783">
    <property type="term" value="C:endoplasmic reticulum"/>
    <property type="evidence" value="ECO:0007669"/>
    <property type="project" value="TreeGrafter"/>
</dbReference>
<feature type="compositionally biased region" description="Low complexity" evidence="3">
    <location>
        <begin position="1083"/>
        <end position="1119"/>
    </location>
</feature>
<dbReference type="Pfam" id="PF00566">
    <property type="entry name" value="RabGAP-TBC"/>
    <property type="match status" value="1"/>
</dbReference>
<keyword evidence="5" id="KW-1185">Reference proteome</keyword>
<feature type="compositionally biased region" description="Low complexity" evidence="3">
    <location>
        <begin position="971"/>
        <end position="990"/>
    </location>
</feature>
<dbReference type="KEGG" id="pmrn:116947415"/>
<organism evidence="5 6">
    <name type="scientific">Petromyzon marinus</name>
    <name type="common">Sea lamprey</name>
    <dbReference type="NCBI Taxonomy" id="7757"/>
    <lineage>
        <taxon>Eukaryota</taxon>
        <taxon>Metazoa</taxon>
        <taxon>Chordata</taxon>
        <taxon>Craniata</taxon>
        <taxon>Vertebrata</taxon>
        <taxon>Cyclostomata</taxon>
        <taxon>Hyperoartia</taxon>
        <taxon>Petromyzontiformes</taxon>
        <taxon>Petromyzontidae</taxon>
        <taxon>Petromyzon</taxon>
    </lineage>
</organism>
<sequence length="1165" mass="124153">MASHSSAPALSLKSDVSATPVAVLTQDLELTLIHLDDGDHQHSDADSLEECSLDSFVNSVSLSQDPVRGVGGGVAAVGVGGGVGGSTLAPWGRHGQRGDVAAAQGSREEKTMSGRPRAAINGTSDCGGGGSHSPRPAAAPVTLRELAMQCTDGSGVCGAVTPPWGDPQYDSEQWHHHQARHHHLLLMHQRNQQHHHEAAAAATAADPPHHQTKRQASFGSRREHSRSSISGGPPPSSGAAAGGDQHGVSSTSPGSGRGDMGPGSMQLVECLLTELYDSGQLLQRGESFDSSTEASGTDRPGPDSNYFQELSARRTAKMQRQYLASKDVVELLRVRAELQERTVLRSTQLVRQLRLRDRRAERLQRHCDVLTACLQAASQKRRIDTRLKFTVAPSPGADGFQQWYDALKAVARLPTGICKDWRRRVWLTLADQYLESNAIDWEKTLRFAFNDRSNPDDESMGAQIVKDLHRTGCSAYCGREAEGDRVVLKRVLLAYARWNKAVGYCQGFNVLAALVLEVTEGDEGEALKVMIYLIDKVLPDSYFANNLRSLSVEMAVFRDLLRLRLPDLSLHLDGLQRAANRDTGGTGSYEPPLTNVFTMQWFLTLFATCLPKAAVLRIWDSLFFEGSEVILRVALAIWAKLGERIEHCRSADEFYSAMGQLTQEMLEKNLVDCKELMQTVYSMAPFPFPQLVELREKYTYNITPFQAHVKPHGAHGVPVLGSRDRDSDDDLELEDDDTAAVPVTCLGPLGGLWQVGTQRPHVPSLREHAGEEGGGGGGGGRGRSVAEASPGAVGSGRTAAHEHQAALNSMMMERMSTDIQALTRQYGRIRHRQRLQTHLVCPRTEPRPMLLSGPSMEPPPVLNHLMLSKQLQRKACERNCTVVRDGVVECATAKRSTGGRSRRSSSDSAPGSHCKPDIPDGAGEHEPPPHGRKPRGDTRPDVGSGSDAGSDAGSTGTLGSAGDEGPHRSDGVTGEPSEGGSTSTVSPSSSGCGGYGIDASEKPANPDIAQPKELALRPRGRGETASDGSGAASAASAKDARSSGKSSAAVAAAVAVPDERPVAEGGISRPVFGDGDERRPKSRTSSTSSAASARSVESRGSSDASEGRPGSAAGPRAPAFNPFPSAKTPRKSAAAKNLGLYGSSGRTAVPQMSRHNGQASGKAGS</sequence>
<dbReference type="RefSeq" id="XP_032818996.1">
    <property type="nucleotide sequence ID" value="XM_032963105.1"/>
</dbReference>
<gene>
    <name evidence="6" type="primary">TBC1D30</name>
</gene>
<dbReference type="InterPro" id="IPR035969">
    <property type="entry name" value="Rab-GAP_TBC_sf"/>
</dbReference>
<dbReference type="SMART" id="SM00164">
    <property type="entry name" value="TBC"/>
    <property type="match status" value="1"/>
</dbReference>
<evidence type="ECO:0000256" key="3">
    <source>
        <dbReference type="SAM" id="MobiDB-lite"/>
    </source>
</evidence>
<evidence type="ECO:0000313" key="5">
    <source>
        <dbReference type="Proteomes" id="UP001318040"/>
    </source>
</evidence>
<feature type="region of interest" description="Disordered" evidence="3">
    <location>
        <begin position="88"/>
        <end position="137"/>
    </location>
</feature>
<feature type="region of interest" description="Disordered" evidence="3">
    <location>
        <begin position="764"/>
        <end position="797"/>
    </location>
</feature>
<dbReference type="PANTHER" id="PTHR13399:SF4">
    <property type="entry name" value="TBC1 DOMAIN FAMILY MEMBER 30"/>
    <property type="match status" value="1"/>
</dbReference>
<feature type="compositionally biased region" description="Gly residues" evidence="3">
    <location>
        <begin position="772"/>
        <end position="782"/>
    </location>
</feature>
<feature type="compositionally biased region" description="Basic and acidic residues" evidence="3">
    <location>
        <begin position="914"/>
        <end position="940"/>
    </location>
</feature>
<feature type="compositionally biased region" description="Basic and acidic residues" evidence="3">
    <location>
        <begin position="1014"/>
        <end position="1024"/>
    </location>
</feature>
<feature type="region of interest" description="Disordered" evidence="3">
    <location>
        <begin position="285"/>
        <end position="305"/>
    </location>
</feature>
<evidence type="ECO:0000313" key="6">
    <source>
        <dbReference type="RefSeq" id="XP_032818996.1"/>
    </source>
</evidence>